<sequence>MISHRTNKMTRIKLTPGIHPSNTMPLKVNSFIRRKQQSFDDKNKQNVSKYRMARSEMAFLLNYSSRTRQGTSLKDGFEAGAIFFLFPFQFFSI</sequence>
<name>A0AAV4X573_9ARAC</name>
<evidence type="ECO:0000313" key="2">
    <source>
        <dbReference type="EMBL" id="GIY89803.1"/>
    </source>
</evidence>
<evidence type="ECO:0000313" key="3">
    <source>
        <dbReference type="Proteomes" id="UP001054837"/>
    </source>
</evidence>
<dbReference type="AlphaFoldDB" id="A0AAV4X573"/>
<proteinExistence type="predicted"/>
<dbReference type="EMBL" id="BPLQ01015695">
    <property type="protein sequence ID" value="GIY89803.1"/>
    <property type="molecule type" value="Genomic_DNA"/>
</dbReference>
<gene>
    <name evidence="2" type="ORF">CDAR_3791</name>
</gene>
<comment type="caution">
    <text evidence="2">The sequence shown here is derived from an EMBL/GenBank/DDBJ whole genome shotgun (WGS) entry which is preliminary data.</text>
</comment>
<organism evidence="2 3">
    <name type="scientific">Caerostris darwini</name>
    <dbReference type="NCBI Taxonomy" id="1538125"/>
    <lineage>
        <taxon>Eukaryota</taxon>
        <taxon>Metazoa</taxon>
        <taxon>Ecdysozoa</taxon>
        <taxon>Arthropoda</taxon>
        <taxon>Chelicerata</taxon>
        <taxon>Arachnida</taxon>
        <taxon>Araneae</taxon>
        <taxon>Araneomorphae</taxon>
        <taxon>Entelegynae</taxon>
        <taxon>Araneoidea</taxon>
        <taxon>Araneidae</taxon>
        <taxon>Caerostris</taxon>
    </lineage>
</organism>
<keyword evidence="3" id="KW-1185">Reference proteome</keyword>
<accession>A0AAV4X573</accession>
<feature type="compositionally biased region" description="Basic residues" evidence="1">
    <location>
        <begin position="1"/>
        <end position="11"/>
    </location>
</feature>
<evidence type="ECO:0000256" key="1">
    <source>
        <dbReference type="SAM" id="MobiDB-lite"/>
    </source>
</evidence>
<dbReference type="Proteomes" id="UP001054837">
    <property type="component" value="Unassembled WGS sequence"/>
</dbReference>
<evidence type="ECO:0008006" key="4">
    <source>
        <dbReference type="Google" id="ProtNLM"/>
    </source>
</evidence>
<feature type="region of interest" description="Disordered" evidence="1">
    <location>
        <begin position="1"/>
        <end position="20"/>
    </location>
</feature>
<reference evidence="2 3" key="1">
    <citation type="submission" date="2021-06" db="EMBL/GenBank/DDBJ databases">
        <title>Caerostris darwini draft genome.</title>
        <authorList>
            <person name="Kono N."/>
            <person name="Arakawa K."/>
        </authorList>
    </citation>
    <scope>NUCLEOTIDE SEQUENCE [LARGE SCALE GENOMIC DNA]</scope>
</reference>
<protein>
    <recommendedName>
        <fullName evidence="4">Ribosomal protein S18</fullName>
    </recommendedName>
</protein>